<reference evidence="1 2" key="1">
    <citation type="journal article" date="2019" name="Nat. Med.">
        <title>A library of human gut bacterial isolates paired with longitudinal multiomics data enables mechanistic microbiome research.</title>
        <authorList>
            <person name="Poyet M."/>
            <person name="Groussin M."/>
            <person name="Gibbons S.M."/>
            <person name="Avila-Pacheco J."/>
            <person name="Jiang X."/>
            <person name="Kearney S.M."/>
            <person name="Perrotta A.R."/>
            <person name="Berdy B."/>
            <person name="Zhao S."/>
            <person name="Lieberman T.D."/>
            <person name="Swanson P.K."/>
            <person name="Smith M."/>
            <person name="Roesemann S."/>
            <person name="Alexander J.E."/>
            <person name="Rich S.A."/>
            <person name="Livny J."/>
            <person name="Vlamakis H."/>
            <person name="Clish C."/>
            <person name="Bullock K."/>
            <person name="Deik A."/>
            <person name="Scott J."/>
            <person name="Pierce K.A."/>
            <person name="Xavier R.J."/>
            <person name="Alm E.J."/>
        </authorList>
    </citation>
    <scope>NUCLEOTIDE SEQUENCE [LARGE SCALE GENOMIC DNA]</scope>
    <source>
        <strain evidence="1 2">BIOML-A163</strain>
    </source>
</reference>
<name>A0A5M5C871_BACOV</name>
<proteinExistence type="predicted"/>
<dbReference type="AlphaFoldDB" id="A0A5M5C871"/>
<protein>
    <submittedName>
        <fullName evidence="1">Uncharacterized protein</fullName>
    </submittedName>
</protein>
<dbReference type="EMBL" id="VWLE01000166">
    <property type="protein sequence ID" value="KAA3951399.1"/>
    <property type="molecule type" value="Genomic_DNA"/>
</dbReference>
<evidence type="ECO:0000313" key="1">
    <source>
        <dbReference type="EMBL" id="KAA3951399.1"/>
    </source>
</evidence>
<evidence type="ECO:0000313" key="2">
    <source>
        <dbReference type="Proteomes" id="UP000323717"/>
    </source>
</evidence>
<dbReference type="Proteomes" id="UP000323717">
    <property type="component" value="Unassembled WGS sequence"/>
</dbReference>
<gene>
    <name evidence="1" type="ORF">F3D71_12870</name>
</gene>
<comment type="caution">
    <text evidence="1">The sequence shown here is derived from an EMBL/GenBank/DDBJ whole genome shotgun (WGS) entry which is preliminary data.</text>
</comment>
<sequence>MENEKVKTLNDLDSYKWFIFYFDENSINLQFDCNKIEESLKAQRDKIKQFCIDTLTGIEHYADGFLFDTNAHIFSTPKTRGLLFSYEEYPILDTDTTKVVDGKYPLDYATEIVESNLDDIIDYMVQSGTETYNMRTNRGFGNRWSPYNEKELKQVIKLFNSGTWYDTLGALKNLYYEKTPKNLKMCNLTGKPLQDNVLGYIEDIILNIKDRYETFAVVPRGKSKLQVYMTISNGTNGAEGCIINSMEDVLNVLKNLRKYKGVNWSQLLEVGIDNADDLYWWYVTFTLDTIALNDYD</sequence>
<organism evidence="1 2">
    <name type="scientific">Bacteroides ovatus</name>
    <dbReference type="NCBI Taxonomy" id="28116"/>
    <lineage>
        <taxon>Bacteria</taxon>
        <taxon>Pseudomonadati</taxon>
        <taxon>Bacteroidota</taxon>
        <taxon>Bacteroidia</taxon>
        <taxon>Bacteroidales</taxon>
        <taxon>Bacteroidaceae</taxon>
        <taxon>Bacteroides</taxon>
    </lineage>
</organism>
<accession>A0A5M5C871</accession>